<evidence type="ECO:0000313" key="2">
    <source>
        <dbReference type="EMBL" id="GBF51733.1"/>
    </source>
</evidence>
<protein>
    <submittedName>
        <fullName evidence="2">Type IV pilus assembly protein PilZ</fullName>
    </submittedName>
</protein>
<proteinExistence type="predicted"/>
<organism evidence="2 3">
    <name type="scientific">Leptospira ryugenii</name>
    <dbReference type="NCBI Taxonomy" id="1917863"/>
    <lineage>
        <taxon>Bacteria</taxon>
        <taxon>Pseudomonadati</taxon>
        <taxon>Spirochaetota</taxon>
        <taxon>Spirochaetia</taxon>
        <taxon>Leptospirales</taxon>
        <taxon>Leptospiraceae</taxon>
        <taxon>Leptospira</taxon>
    </lineage>
</organism>
<comment type="caution">
    <text evidence="2">The sequence shown here is derived from an EMBL/GenBank/DDBJ whole genome shotgun (WGS) entry which is preliminary data.</text>
</comment>
<dbReference type="InterPro" id="IPR009875">
    <property type="entry name" value="PilZ_domain"/>
</dbReference>
<dbReference type="GO" id="GO:0035438">
    <property type="term" value="F:cyclic-di-GMP binding"/>
    <property type="evidence" value="ECO:0007669"/>
    <property type="project" value="InterPro"/>
</dbReference>
<dbReference type="OrthoDB" id="334073at2"/>
<evidence type="ECO:0000259" key="1">
    <source>
        <dbReference type="Pfam" id="PF07238"/>
    </source>
</evidence>
<dbReference type="Proteomes" id="UP000245133">
    <property type="component" value="Unassembled WGS sequence"/>
</dbReference>
<evidence type="ECO:0000313" key="3">
    <source>
        <dbReference type="Proteomes" id="UP000245133"/>
    </source>
</evidence>
<dbReference type="AlphaFoldDB" id="A0A2P2E4D6"/>
<sequence length="119" mass="13536">MQNVTMESERRLPRISPREFRDFEIHLDVDGITIIGTLGNISEEGLCFLGEDDFLSDEVQNSVIGTILWAGGTKRIFFEGKIMWVQTSKIRGKEYQLAGVQFNEKLNLTDSLLARSLQI</sequence>
<keyword evidence="3" id="KW-1185">Reference proteome</keyword>
<dbReference type="EMBL" id="BFBB01000008">
    <property type="protein sequence ID" value="GBF51733.1"/>
    <property type="molecule type" value="Genomic_DNA"/>
</dbReference>
<accession>A0A2P2E4D6</accession>
<feature type="domain" description="PilZ" evidence="1">
    <location>
        <begin position="22"/>
        <end position="114"/>
    </location>
</feature>
<dbReference type="Pfam" id="PF07238">
    <property type="entry name" value="PilZ"/>
    <property type="match status" value="1"/>
</dbReference>
<name>A0A2P2E4D6_9LEPT</name>
<reference evidence="2 3" key="1">
    <citation type="submission" date="2018-02" db="EMBL/GenBank/DDBJ databases">
        <title>Novel Leptospira species isolated from soil and water in Japan.</title>
        <authorList>
            <person name="Nakao R."/>
            <person name="Masuzawa T."/>
        </authorList>
    </citation>
    <scope>NUCLEOTIDE SEQUENCE [LARGE SCALE GENOMIC DNA]</scope>
    <source>
        <strain evidence="2 3">YH101</strain>
    </source>
</reference>
<gene>
    <name evidence="2" type="ORF">LPTSP4_32710</name>
</gene>